<protein>
    <recommendedName>
        <fullName evidence="1 2">Segregation and condensation protein A</fullName>
    </recommendedName>
</protein>
<dbReference type="AlphaFoldDB" id="A0A2V1H4E1"/>
<evidence type="ECO:0000256" key="1">
    <source>
        <dbReference type="ARBA" id="ARBA00044777"/>
    </source>
</evidence>
<organism evidence="4 5">
    <name type="scientific">Pelagibaculum spongiae</name>
    <dbReference type="NCBI Taxonomy" id="2080658"/>
    <lineage>
        <taxon>Bacteria</taxon>
        <taxon>Pseudomonadati</taxon>
        <taxon>Pseudomonadota</taxon>
        <taxon>Gammaproteobacteria</taxon>
        <taxon>Oceanospirillales</taxon>
        <taxon>Pelagibaculum</taxon>
    </lineage>
</organism>
<dbReference type="PANTHER" id="PTHR33969">
    <property type="entry name" value="SEGREGATION AND CONDENSATION PROTEIN A"/>
    <property type="match status" value="1"/>
</dbReference>
<evidence type="ECO:0000313" key="4">
    <source>
        <dbReference type="EMBL" id="PVZ71645.1"/>
    </source>
</evidence>
<evidence type="ECO:0000313" key="5">
    <source>
        <dbReference type="Proteomes" id="UP000244906"/>
    </source>
</evidence>
<dbReference type="EMBL" id="QDDL01000001">
    <property type="protein sequence ID" value="PVZ71645.1"/>
    <property type="molecule type" value="Genomic_DNA"/>
</dbReference>
<dbReference type="Proteomes" id="UP000244906">
    <property type="component" value="Unassembled WGS sequence"/>
</dbReference>
<dbReference type="GO" id="GO:0006260">
    <property type="term" value="P:DNA replication"/>
    <property type="evidence" value="ECO:0007669"/>
    <property type="project" value="UniProtKB-UniRule"/>
</dbReference>
<sequence>MSQSDQDASVENIATDENTEAAVVSEENPDTDLAAANVDIAENTLQPEVDQADPQSDLKADSTAGQPADTHADGEQAVQQELPLAFVNGEPMTAWPHDLFIPPDALEVFLEAFEGPLDLLLYLIRKQNLDILNIPIAEVTKQYMAYVDLMKDMRLELAGEYLVMAAMLAEIKSRFLLPRQIKDDEEEEDPRAELVRRLQEYEQFKKAAQDIDELPRQGRDVFNASVVMPDVDKELVYPEVSLDELLHSLSELLQRAELFTSHQIKHETLSVRERMSILLERLSDQEFTEFQTLFLPEEGRPGIVVTFLAMMELIKEGLVELVQQAAFAPIHLRIRVS</sequence>
<comment type="similarity">
    <text evidence="2">Belongs to the ScpA family.</text>
</comment>
<name>A0A2V1H4E1_9GAMM</name>
<keyword evidence="2" id="KW-0132">Cell division</keyword>
<dbReference type="PANTHER" id="PTHR33969:SF2">
    <property type="entry name" value="SEGREGATION AND CONDENSATION PROTEIN A"/>
    <property type="match status" value="1"/>
</dbReference>
<keyword evidence="2" id="KW-0963">Cytoplasm</keyword>
<dbReference type="GO" id="GO:0007059">
    <property type="term" value="P:chromosome segregation"/>
    <property type="evidence" value="ECO:0007669"/>
    <property type="project" value="UniProtKB-UniRule"/>
</dbReference>
<dbReference type="GO" id="GO:0005737">
    <property type="term" value="C:cytoplasm"/>
    <property type="evidence" value="ECO:0007669"/>
    <property type="project" value="UniProtKB-SubCell"/>
</dbReference>
<accession>A0A2V1H4E1</accession>
<comment type="subcellular location">
    <subcellularLocation>
        <location evidence="2">Cytoplasm</location>
    </subcellularLocation>
    <text evidence="2">Associated with two foci at the outer edges of the nucleoid region in young cells, and at four foci within both cell halves in older cells.</text>
</comment>
<evidence type="ECO:0000256" key="2">
    <source>
        <dbReference type="HAMAP-Rule" id="MF_01805"/>
    </source>
</evidence>
<comment type="caution">
    <text evidence="4">The sequence shown here is derived from an EMBL/GenBank/DDBJ whole genome shotgun (WGS) entry which is preliminary data.</text>
</comment>
<dbReference type="Gene3D" id="6.10.250.2410">
    <property type="match status" value="1"/>
</dbReference>
<dbReference type="HAMAP" id="MF_01805">
    <property type="entry name" value="ScpA"/>
    <property type="match status" value="1"/>
</dbReference>
<dbReference type="InterPro" id="IPR003768">
    <property type="entry name" value="ScpA"/>
</dbReference>
<gene>
    <name evidence="2" type="primary">scpA</name>
    <name evidence="4" type="ORF">DC094_01020</name>
</gene>
<reference evidence="4 5" key="1">
    <citation type="submission" date="2018-04" db="EMBL/GenBank/DDBJ databases">
        <title>Thalassorhabdus spongiae gen. nov., sp. nov., isolated from a marine sponge in South-West Iceland.</title>
        <authorList>
            <person name="Knobloch S."/>
            <person name="Daussin A."/>
            <person name="Johannsson R."/>
            <person name="Marteinsson V.T."/>
        </authorList>
    </citation>
    <scope>NUCLEOTIDE SEQUENCE [LARGE SCALE GENOMIC DNA]</scope>
    <source>
        <strain evidence="4 5">Hp12</strain>
    </source>
</reference>
<dbReference type="GO" id="GO:0051301">
    <property type="term" value="P:cell division"/>
    <property type="evidence" value="ECO:0007669"/>
    <property type="project" value="UniProtKB-KW"/>
</dbReference>
<comment type="function">
    <text evidence="2">Participates in chromosomal partition during cell division. May act via the formation of a condensin-like complex containing Smc and ScpB that pull DNA away from mid-cell into both cell halves.</text>
</comment>
<comment type="subunit">
    <text evidence="2">Component of a cohesin-like complex composed of ScpA, ScpB and the Smc homodimer, in which ScpA and ScpB bind to the head domain of Smc. The presence of the three proteins is required for the association of the complex with DNA.</text>
</comment>
<feature type="region of interest" description="Disordered" evidence="3">
    <location>
        <begin position="1"/>
        <end position="75"/>
    </location>
</feature>
<dbReference type="OrthoDB" id="9811016at2"/>
<proteinExistence type="inferred from homology"/>
<evidence type="ECO:0000256" key="3">
    <source>
        <dbReference type="SAM" id="MobiDB-lite"/>
    </source>
</evidence>
<dbReference type="Pfam" id="PF02616">
    <property type="entry name" value="SMC_ScpA"/>
    <property type="match status" value="1"/>
</dbReference>
<keyword evidence="5" id="KW-1185">Reference proteome</keyword>
<keyword evidence="2" id="KW-0159">Chromosome partition</keyword>
<dbReference type="RefSeq" id="WP_116685234.1">
    <property type="nucleotide sequence ID" value="NZ_CAWNYD010000001.1"/>
</dbReference>
<keyword evidence="2" id="KW-0131">Cell cycle</keyword>